<evidence type="ECO:0000313" key="2">
    <source>
        <dbReference type="EMBL" id="MBD2296000.1"/>
    </source>
</evidence>
<name>A0A927A409_9NOST</name>
<feature type="region of interest" description="Disordered" evidence="1">
    <location>
        <begin position="247"/>
        <end position="268"/>
    </location>
</feature>
<dbReference type="EMBL" id="JACJQU010000017">
    <property type="protein sequence ID" value="MBD2296000.1"/>
    <property type="molecule type" value="Genomic_DNA"/>
</dbReference>
<dbReference type="RefSeq" id="WP_190563893.1">
    <property type="nucleotide sequence ID" value="NZ_JACJQU010000017.1"/>
</dbReference>
<sequence length="331" mass="37705">MTRFIHDQFAKQYLTELLTPYGQVETSKDITAEVRQIDVLFIPSPQAAANLETLGLLGRMAKNYAIFEPFRNAVSKSEIRSCMGKLFDIHADLERQSNRNNTTINEAALPRLWIFSPTASTELLASFNTTVDEKNWGKGIYFLAESLKTVIIAIHQLPSTPETLFLRILGKGKVQRQAVEELEALANNSPFLSDIIKLVNDLIAVLSARQRQQQDIDKDDQELIMKLSEIYQQQLEELKKLGLEEGRQEGLEEGRQEGRQEGLQEGEKLGIDRGVERERRAMIESIMQVRFGEVDSQLATIIDKIIVMTREEFTPLLLQLSREELLARFAQ</sequence>
<organism evidence="2 3">
    <name type="scientific">Anabaena sphaerica FACHB-251</name>
    <dbReference type="NCBI Taxonomy" id="2692883"/>
    <lineage>
        <taxon>Bacteria</taxon>
        <taxon>Bacillati</taxon>
        <taxon>Cyanobacteriota</taxon>
        <taxon>Cyanophyceae</taxon>
        <taxon>Nostocales</taxon>
        <taxon>Nostocaceae</taxon>
        <taxon>Anabaena</taxon>
    </lineage>
</organism>
<evidence type="ECO:0000313" key="3">
    <source>
        <dbReference type="Proteomes" id="UP000662185"/>
    </source>
</evidence>
<evidence type="ECO:0000256" key="1">
    <source>
        <dbReference type="SAM" id="MobiDB-lite"/>
    </source>
</evidence>
<comment type="caution">
    <text evidence="2">The sequence shown here is derived from an EMBL/GenBank/DDBJ whole genome shotgun (WGS) entry which is preliminary data.</text>
</comment>
<protein>
    <recommendedName>
        <fullName evidence="4">Flagellar assembly protein H</fullName>
    </recommendedName>
</protein>
<dbReference type="AlphaFoldDB" id="A0A927A409"/>
<accession>A0A927A409</accession>
<gene>
    <name evidence="2" type="ORF">H6G06_21600</name>
</gene>
<keyword evidence="3" id="KW-1185">Reference proteome</keyword>
<dbReference type="Proteomes" id="UP000662185">
    <property type="component" value="Unassembled WGS sequence"/>
</dbReference>
<proteinExistence type="predicted"/>
<evidence type="ECO:0008006" key="4">
    <source>
        <dbReference type="Google" id="ProtNLM"/>
    </source>
</evidence>
<reference evidence="3" key="1">
    <citation type="journal article" date="2020" name="ISME J.">
        <title>Comparative genomics reveals insights into cyanobacterial evolution and habitat adaptation.</title>
        <authorList>
            <person name="Chen M.Y."/>
            <person name="Teng W.K."/>
            <person name="Zhao L."/>
            <person name="Hu C.X."/>
            <person name="Zhou Y.K."/>
            <person name="Han B.P."/>
            <person name="Song L.R."/>
            <person name="Shu W.S."/>
        </authorList>
    </citation>
    <scope>NUCLEOTIDE SEQUENCE [LARGE SCALE GENOMIC DNA]</scope>
    <source>
        <strain evidence="3">FACHB-251</strain>
    </source>
</reference>